<dbReference type="GO" id="GO:0032993">
    <property type="term" value="C:protein-DNA complex"/>
    <property type="evidence" value="ECO:0007669"/>
    <property type="project" value="TreeGrafter"/>
</dbReference>
<protein>
    <submittedName>
        <fullName evidence="7">LysR family hydrogen peroxide-inducible transcriptional activator</fullName>
    </submittedName>
</protein>
<dbReference type="GO" id="GO:0003677">
    <property type="term" value="F:DNA binding"/>
    <property type="evidence" value="ECO:0007669"/>
    <property type="project" value="UniProtKB-KW"/>
</dbReference>
<keyword evidence="5" id="KW-0804">Transcription</keyword>
<dbReference type="SUPFAM" id="SSF53850">
    <property type="entry name" value="Periplasmic binding protein-like II"/>
    <property type="match status" value="1"/>
</dbReference>
<dbReference type="OrthoDB" id="9775392at2"/>
<dbReference type="Pfam" id="PF03466">
    <property type="entry name" value="LysR_substrate"/>
    <property type="match status" value="1"/>
</dbReference>
<evidence type="ECO:0000313" key="8">
    <source>
        <dbReference type="Proteomes" id="UP000248021"/>
    </source>
</evidence>
<dbReference type="Pfam" id="PF00126">
    <property type="entry name" value="HTH_1"/>
    <property type="match status" value="1"/>
</dbReference>
<dbReference type="Gene3D" id="1.10.10.10">
    <property type="entry name" value="Winged helix-like DNA-binding domain superfamily/Winged helix DNA-binding domain"/>
    <property type="match status" value="1"/>
</dbReference>
<dbReference type="InterPro" id="IPR036388">
    <property type="entry name" value="WH-like_DNA-bd_sf"/>
</dbReference>
<organism evidence="7 8">
    <name type="scientific">Chelatococcus asaccharovorans</name>
    <dbReference type="NCBI Taxonomy" id="28210"/>
    <lineage>
        <taxon>Bacteria</taxon>
        <taxon>Pseudomonadati</taxon>
        <taxon>Pseudomonadota</taxon>
        <taxon>Alphaproteobacteria</taxon>
        <taxon>Hyphomicrobiales</taxon>
        <taxon>Chelatococcaceae</taxon>
        <taxon>Chelatococcus</taxon>
    </lineage>
</organism>
<name>A0A2V3U2P6_9HYPH</name>
<keyword evidence="3" id="KW-0238">DNA-binding</keyword>
<accession>A0A2V3U2P6</accession>
<keyword evidence="4" id="KW-0010">Activator</keyword>
<dbReference type="Gene3D" id="3.40.190.10">
    <property type="entry name" value="Periplasmic binding protein-like II"/>
    <property type="match status" value="2"/>
</dbReference>
<comment type="caution">
    <text evidence="7">The sequence shown here is derived from an EMBL/GenBank/DDBJ whole genome shotgun (WGS) entry which is preliminary data.</text>
</comment>
<dbReference type="PANTHER" id="PTHR30346">
    <property type="entry name" value="TRANSCRIPTIONAL DUAL REGULATOR HCAR-RELATED"/>
    <property type="match status" value="1"/>
</dbReference>
<proteinExistence type="inferred from homology"/>
<dbReference type="GO" id="GO:0003700">
    <property type="term" value="F:DNA-binding transcription factor activity"/>
    <property type="evidence" value="ECO:0007669"/>
    <property type="project" value="InterPro"/>
</dbReference>
<evidence type="ECO:0000256" key="3">
    <source>
        <dbReference type="ARBA" id="ARBA00023125"/>
    </source>
</evidence>
<dbReference type="InterPro" id="IPR000847">
    <property type="entry name" value="LysR_HTH_N"/>
</dbReference>
<reference evidence="7 8" key="1">
    <citation type="submission" date="2018-05" db="EMBL/GenBank/DDBJ databases">
        <title>Genomic Encyclopedia of Type Strains, Phase IV (KMG-IV): sequencing the most valuable type-strain genomes for metagenomic binning, comparative biology and taxonomic classification.</title>
        <authorList>
            <person name="Goeker M."/>
        </authorList>
    </citation>
    <scope>NUCLEOTIDE SEQUENCE [LARGE SCALE GENOMIC DNA]</scope>
    <source>
        <strain evidence="7 8">DSM 6462</strain>
    </source>
</reference>
<evidence type="ECO:0000256" key="5">
    <source>
        <dbReference type="ARBA" id="ARBA00023163"/>
    </source>
</evidence>
<dbReference type="SUPFAM" id="SSF46785">
    <property type="entry name" value="Winged helix' DNA-binding domain"/>
    <property type="match status" value="1"/>
</dbReference>
<evidence type="ECO:0000313" key="7">
    <source>
        <dbReference type="EMBL" id="PXW57014.1"/>
    </source>
</evidence>
<dbReference type="PRINTS" id="PR00039">
    <property type="entry name" value="HTHLYSR"/>
</dbReference>
<keyword evidence="8" id="KW-1185">Reference proteome</keyword>
<dbReference type="Proteomes" id="UP000248021">
    <property type="component" value="Unassembled WGS sequence"/>
</dbReference>
<gene>
    <name evidence="7" type="ORF">C7450_10752</name>
</gene>
<evidence type="ECO:0000259" key="6">
    <source>
        <dbReference type="PROSITE" id="PS50931"/>
    </source>
</evidence>
<dbReference type="PROSITE" id="PS50931">
    <property type="entry name" value="HTH_LYSR"/>
    <property type="match status" value="1"/>
</dbReference>
<dbReference type="FunFam" id="1.10.10.10:FF:000001">
    <property type="entry name" value="LysR family transcriptional regulator"/>
    <property type="match status" value="1"/>
</dbReference>
<dbReference type="CDD" id="cd08411">
    <property type="entry name" value="PBP2_OxyR"/>
    <property type="match status" value="1"/>
</dbReference>
<dbReference type="PANTHER" id="PTHR30346:SF26">
    <property type="entry name" value="HYDROGEN PEROXIDE-INDUCIBLE GENES ACTIVATOR"/>
    <property type="match status" value="1"/>
</dbReference>
<dbReference type="AlphaFoldDB" id="A0A2V3U2P6"/>
<comment type="similarity">
    <text evidence="1">Belongs to the LysR transcriptional regulatory family.</text>
</comment>
<dbReference type="InterPro" id="IPR005119">
    <property type="entry name" value="LysR_subst-bd"/>
</dbReference>
<sequence length="307" mass="33316">MLNVSFRQLHYLVALAETRSFSRAAERVGVTQSTLSAAIRALEAELGTDLVDRSARAIQLLPAGEAVTRRAKAIIGLVEELPEHVAEAVRPLTTPLRLGVIPSVAPFILPKVIPSLRATYPELHLFVREGLTRSLLEALRSGGLDAALIAAPYPLEGLDCEILGDDPFHLAVPLDHPFANRETVELGELRSETLLLLEAGHCLREHVIAAIGLRDLPEAGDVRAASIMTLVQMVEFGMGVTLLPDIAVEAGATRGARLRLLPCADARAKRSLALVWRTGAARRRDYLLLADHLRDHCLPHRAVKAEA</sequence>
<dbReference type="InterPro" id="IPR036390">
    <property type="entry name" value="WH_DNA-bd_sf"/>
</dbReference>
<evidence type="ECO:0000256" key="4">
    <source>
        <dbReference type="ARBA" id="ARBA00023159"/>
    </source>
</evidence>
<feature type="domain" description="HTH lysR-type" evidence="6">
    <location>
        <begin position="4"/>
        <end position="61"/>
    </location>
</feature>
<evidence type="ECO:0000256" key="2">
    <source>
        <dbReference type="ARBA" id="ARBA00023015"/>
    </source>
</evidence>
<evidence type="ECO:0000256" key="1">
    <source>
        <dbReference type="ARBA" id="ARBA00009437"/>
    </source>
</evidence>
<keyword evidence="2" id="KW-0805">Transcription regulation</keyword>
<dbReference type="RefSeq" id="WP_110375648.1">
    <property type="nucleotide sequence ID" value="NZ_JAHBRY010000001.1"/>
</dbReference>
<dbReference type="EMBL" id="QJJK01000007">
    <property type="protein sequence ID" value="PXW57014.1"/>
    <property type="molecule type" value="Genomic_DNA"/>
</dbReference>